<keyword evidence="1" id="KW-0812">Transmembrane</keyword>
<dbReference type="AlphaFoldDB" id="A0A0F9TZY4"/>
<keyword evidence="1" id="KW-1133">Transmembrane helix</keyword>
<feature type="transmembrane region" description="Helical" evidence="1">
    <location>
        <begin position="6"/>
        <end position="26"/>
    </location>
</feature>
<comment type="caution">
    <text evidence="2">The sequence shown here is derived from an EMBL/GenBank/DDBJ whole genome shotgun (WGS) entry which is preliminary data.</text>
</comment>
<evidence type="ECO:0000313" key="2">
    <source>
        <dbReference type="EMBL" id="KKN86570.1"/>
    </source>
</evidence>
<keyword evidence="1" id="KW-0472">Membrane</keyword>
<accession>A0A0F9TZY4</accession>
<gene>
    <name evidence="2" type="ORF">LCGC14_0267460</name>
</gene>
<sequence>MSVVSFIYAILIVFVSAGVVIVMSMIDLTGEPTIERVTFIIAVIALTHSLDKRSVK</sequence>
<dbReference type="EMBL" id="LAZR01000146">
    <property type="protein sequence ID" value="KKN86570.1"/>
    <property type="molecule type" value="Genomic_DNA"/>
</dbReference>
<proteinExistence type="predicted"/>
<protein>
    <submittedName>
        <fullName evidence="2">Uncharacterized protein</fullName>
    </submittedName>
</protein>
<name>A0A0F9TZY4_9ZZZZ</name>
<reference evidence="2" key="1">
    <citation type="journal article" date="2015" name="Nature">
        <title>Complex archaea that bridge the gap between prokaryotes and eukaryotes.</title>
        <authorList>
            <person name="Spang A."/>
            <person name="Saw J.H."/>
            <person name="Jorgensen S.L."/>
            <person name="Zaremba-Niedzwiedzka K."/>
            <person name="Martijn J."/>
            <person name="Lind A.E."/>
            <person name="van Eijk R."/>
            <person name="Schleper C."/>
            <person name="Guy L."/>
            <person name="Ettema T.J."/>
        </authorList>
    </citation>
    <scope>NUCLEOTIDE SEQUENCE</scope>
</reference>
<organism evidence="2">
    <name type="scientific">marine sediment metagenome</name>
    <dbReference type="NCBI Taxonomy" id="412755"/>
    <lineage>
        <taxon>unclassified sequences</taxon>
        <taxon>metagenomes</taxon>
        <taxon>ecological metagenomes</taxon>
    </lineage>
</organism>
<evidence type="ECO:0000256" key="1">
    <source>
        <dbReference type="SAM" id="Phobius"/>
    </source>
</evidence>